<feature type="non-terminal residue" evidence="2">
    <location>
        <position position="1"/>
    </location>
</feature>
<dbReference type="AlphaFoldDB" id="A0A0V1ELW5"/>
<evidence type="ECO:0000313" key="3">
    <source>
        <dbReference type="Proteomes" id="UP000055024"/>
    </source>
</evidence>
<dbReference type="Proteomes" id="UP000055024">
    <property type="component" value="Unassembled WGS sequence"/>
</dbReference>
<feature type="transmembrane region" description="Helical" evidence="1">
    <location>
        <begin position="12"/>
        <end position="29"/>
    </location>
</feature>
<evidence type="ECO:0000256" key="1">
    <source>
        <dbReference type="SAM" id="Phobius"/>
    </source>
</evidence>
<proteinExistence type="predicted"/>
<comment type="caution">
    <text evidence="2">The sequence shown here is derived from an EMBL/GenBank/DDBJ whole genome shotgun (WGS) entry which is preliminary data.</text>
</comment>
<protein>
    <submittedName>
        <fullName evidence="2">Uncharacterized protein</fullName>
    </submittedName>
</protein>
<keyword evidence="1" id="KW-0812">Transmembrane</keyword>
<name>A0A0V1ELW5_9BILA</name>
<keyword evidence="1" id="KW-0472">Membrane</keyword>
<sequence length="33" mass="3850">LTNERFDPTSPYAHCSSLAPLFFFLHVYYGSLR</sequence>
<reference evidence="2 3" key="1">
    <citation type="submission" date="2015-01" db="EMBL/GenBank/DDBJ databases">
        <title>Evolution of Trichinella species and genotypes.</title>
        <authorList>
            <person name="Korhonen P.K."/>
            <person name="Edoardo P."/>
            <person name="Giuseppe L.R."/>
            <person name="Gasser R.B."/>
        </authorList>
    </citation>
    <scope>NUCLEOTIDE SEQUENCE [LARGE SCALE GENOMIC DNA]</scope>
    <source>
        <strain evidence="2">ISS1029</strain>
    </source>
</reference>
<organism evidence="2 3">
    <name type="scientific">Trichinella zimbabwensis</name>
    <dbReference type="NCBI Taxonomy" id="268475"/>
    <lineage>
        <taxon>Eukaryota</taxon>
        <taxon>Metazoa</taxon>
        <taxon>Ecdysozoa</taxon>
        <taxon>Nematoda</taxon>
        <taxon>Enoplea</taxon>
        <taxon>Dorylaimia</taxon>
        <taxon>Trichinellida</taxon>
        <taxon>Trichinellidae</taxon>
        <taxon>Trichinella</taxon>
    </lineage>
</organism>
<feature type="non-terminal residue" evidence="2">
    <location>
        <position position="33"/>
    </location>
</feature>
<accession>A0A0V1ELW5</accession>
<dbReference type="EMBL" id="JYDP01007264">
    <property type="protein sequence ID" value="KRY73955.1"/>
    <property type="molecule type" value="Genomic_DNA"/>
</dbReference>
<evidence type="ECO:0000313" key="2">
    <source>
        <dbReference type="EMBL" id="KRY73955.1"/>
    </source>
</evidence>
<gene>
    <name evidence="2" type="ORF">T11_1064</name>
</gene>
<keyword evidence="3" id="KW-1185">Reference proteome</keyword>
<keyword evidence="1" id="KW-1133">Transmembrane helix</keyword>